<feature type="domain" description="AB hydrolase-1" evidence="1">
    <location>
        <begin position="27"/>
        <end position="270"/>
    </location>
</feature>
<accession>A0ABT0A5P7</accession>
<keyword evidence="4" id="KW-1185">Reference proteome</keyword>
<dbReference type="GO" id="GO:0016787">
    <property type="term" value="F:hydrolase activity"/>
    <property type="evidence" value="ECO:0007669"/>
    <property type="project" value="UniProtKB-KW"/>
</dbReference>
<evidence type="ECO:0000313" key="3">
    <source>
        <dbReference type="EMBL" id="MCJ0826324.1"/>
    </source>
</evidence>
<evidence type="ECO:0000313" key="4">
    <source>
        <dbReference type="Proteomes" id="UP001165423"/>
    </source>
</evidence>
<feature type="domain" description="DUF6316" evidence="2">
    <location>
        <begin position="298"/>
        <end position="344"/>
    </location>
</feature>
<dbReference type="PRINTS" id="PR00412">
    <property type="entry name" value="EPOXHYDRLASE"/>
</dbReference>
<dbReference type="InterPro" id="IPR050266">
    <property type="entry name" value="AB_hydrolase_sf"/>
</dbReference>
<gene>
    <name evidence="3" type="ORF">MQC88_10240</name>
</gene>
<evidence type="ECO:0000259" key="2">
    <source>
        <dbReference type="Pfam" id="PF19837"/>
    </source>
</evidence>
<reference evidence="3 4" key="1">
    <citation type="submission" date="2022-03" db="EMBL/GenBank/DDBJ databases">
        <title>Luteimonas soily sp. nov., a novel bacterium isolated from the soil.</title>
        <authorList>
            <person name="Zhang X."/>
        </authorList>
    </citation>
    <scope>NUCLEOTIDE SEQUENCE [LARGE SCALE GENOMIC DNA]</scope>
    <source>
        <strain evidence="3 4">50</strain>
    </source>
</reference>
<dbReference type="Pfam" id="PF19837">
    <property type="entry name" value="DUF6316"/>
    <property type="match status" value="1"/>
</dbReference>
<dbReference type="InterPro" id="IPR000073">
    <property type="entry name" value="AB_hydrolase_1"/>
</dbReference>
<proteinExistence type="predicted"/>
<comment type="caution">
    <text evidence="3">The sequence shown here is derived from an EMBL/GenBank/DDBJ whole genome shotgun (WGS) entry which is preliminary data.</text>
</comment>
<dbReference type="InterPro" id="IPR000639">
    <property type="entry name" value="Epox_hydrolase-like"/>
</dbReference>
<dbReference type="SUPFAM" id="SSF53474">
    <property type="entry name" value="alpha/beta-Hydrolases"/>
    <property type="match status" value="1"/>
</dbReference>
<dbReference type="PANTHER" id="PTHR43798">
    <property type="entry name" value="MONOACYLGLYCEROL LIPASE"/>
    <property type="match status" value="1"/>
</dbReference>
<evidence type="ECO:0000259" key="1">
    <source>
        <dbReference type="Pfam" id="PF00561"/>
    </source>
</evidence>
<dbReference type="Gene3D" id="3.40.50.1820">
    <property type="entry name" value="alpha/beta hydrolase"/>
    <property type="match status" value="1"/>
</dbReference>
<dbReference type="EMBL" id="JALGCL010000003">
    <property type="protein sequence ID" value="MCJ0826324.1"/>
    <property type="molecule type" value="Genomic_DNA"/>
</dbReference>
<dbReference type="InterPro" id="IPR045630">
    <property type="entry name" value="DUF6316"/>
</dbReference>
<keyword evidence="3" id="KW-0378">Hydrolase</keyword>
<sequence length="354" mass="39834">MPTAIVNGVRLNYVQADDGGDGVREDLVMVHGLATNLAFWYLPFAPEFARRFRVTLLDLRGHGRSDMPADGYSPGVMARDLAGLLDHLHIDRAHFIAHSFGGVVALKLACEQPRRVSSLVLADCHIAAVRRLEADQQWRYGRELQPILDRHGLDLDTQDPYFGYHLITRMAQWQLQGASVPEELAELVSPLMGRSARRTAQQWLTLMDTTSARAQMMGDDGLALSELRALRCPMLALYGDNSHARLTGEALLDVWPQAEFRRVRDAGHFFPVSRPLAVISDCERFWGGDFSAERRRNRAGEARRNYIRGDRVFMEDGAWYFMTREQCRMGPFANRDDAYAEIAAMFAPAPAVTA</sequence>
<name>A0ABT0A5P7_9GAMM</name>
<dbReference type="Proteomes" id="UP001165423">
    <property type="component" value="Unassembled WGS sequence"/>
</dbReference>
<dbReference type="InterPro" id="IPR029058">
    <property type="entry name" value="AB_hydrolase_fold"/>
</dbReference>
<dbReference type="Pfam" id="PF00561">
    <property type="entry name" value="Abhydrolase_1"/>
    <property type="match status" value="1"/>
</dbReference>
<dbReference type="RefSeq" id="WP_243321675.1">
    <property type="nucleotide sequence ID" value="NZ_JALGCL010000003.1"/>
</dbReference>
<organism evidence="3 4">
    <name type="scientific">Cognatiluteimonas sedimenti</name>
    <dbReference type="NCBI Taxonomy" id="2927791"/>
    <lineage>
        <taxon>Bacteria</taxon>
        <taxon>Pseudomonadati</taxon>
        <taxon>Pseudomonadota</taxon>
        <taxon>Gammaproteobacteria</taxon>
        <taxon>Lysobacterales</taxon>
        <taxon>Lysobacteraceae</taxon>
        <taxon>Cognatiluteimonas</taxon>
    </lineage>
</organism>
<protein>
    <submittedName>
        <fullName evidence="3">Alpha/beta hydrolase</fullName>
    </submittedName>
</protein>
<dbReference type="PRINTS" id="PR00111">
    <property type="entry name" value="ABHYDROLASE"/>
</dbReference>